<dbReference type="Proteomes" id="UP000034531">
    <property type="component" value="Unassembled WGS sequence"/>
</dbReference>
<evidence type="ECO:0000313" key="1">
    <source>
        <dbReference type="EMBL" id="KKR49924.1"/>
    </source>
</evidence>
<dbReference type="EMBL" id="LBYI01000017">
    <property type="protein sequence ID" value="KKR49924.1"/>
    <property type="molecule type" value="Genomic_DNA"/>
</dbReference>
<name>A0A0G0RB19_9BACT</name>
<dbReference type="AlphaFoldDB" id="A0A0G0RB19"/>
<accession>A0A0G0RB19</accession>
<proteinExistence type="predicted"/>
<gene>
    <name evidence="1" type="ORF">UT84_C0017G0012</name>
</gene>
<sequence>MSYPLIVVGAGASFDYLNQNNLPSSFIHANQAKWRSPLMNQLFDNTRFDDVINRHGGVKSLASEIVGRLGYSIDEDVSKVHVQNLEAILMDLKENKAKQNTRFQGQLISLIYYLADLFYEISNNYYHPINNYKLILQQIGHYFQGQACFVSFNYDLILERSIEEHFGTSFSKLDDYITNTSNIKVIKLHGSCNWKYNPIIVIGDKKEYPTAESYFLDHPQVVFDKNTLGDIYPTFSTVDESREFNVAFNEKLKGFTATLPALALPLQNKDNFVCPKNHIDALESCLKEVSKVLIIGWGAADPFLLQELNEHIGTDVPIAIVSGSRSKQDVLPSLGKKLAKQVTTIGDKFSDFVNNGLLERFLIKNAKS</sequence>
<organism evidence="1 2">
    <name type="scientific">Candidatus Curtissbacteria bacterium GW2011_GWA1_40_16</name>
    <dbReference type="NCBI Taxonomy" id="1618405"/>
    <lineage>
        <taxon>Bacteria</taxon>
        <taxon>Candidatus Curtissiibacteriota</taxon>
    </lineage>
</organism>
<evidence type="ECO:0000313" key="2">
    <source>
        <dbReference type="Proteomes" id="UP000034531"/>
    </source>
</evidence>
<comment type="caution">
    <text evidence="1">The sequence shown here is derived from an EMBL/GenBank/DDBJ whole genome shotgun (WGS) entry which is preliminary data.</text>
</comment>
<evidence type="ECO:0008006" key="3">
    <source>
        <dbReference type="Google" id="ProtNLM"/>
    </source>
</evidence>
<reference evidence="1 2" key="1">
    <citation type="journal article" date="2015" name="Nature">
        <title>rRNA introns, odd ribosomes, and small enigmatic genomes across a large radiation of phyla.</title>
        <authorList>
            <person name="Brown C.T."/>
            <person name="Hug L.A."/>
            <person name="Thomas B.C."/>
            <person name="Sharon I."/>
            <person name="Castelle C.J."/>
            <person name="Singh A."/>
            <person name="Wilkins M.J."/>
            <person name="Williams K.H."/>
            <person name="Banfield J.F."/>
        </authorList>
    </citation>
    <scope>NUCLEOTIDE SEQUENCE [LARGE SCALE GENOMIC DNA]</scope>
</reference>
<protein>
    <recommendedName>
        <fullName evidence="3">SIR2-like domain-containing protein</fullName>
    </recommendedName>
</protein>